<evidence type="ECO:0000313" key="1">
    <source>
        <dbReference type="EMBL" id="PIR47518.1"/>
    </source>
</evidence>
<organism evidence="1 2">
    <name type="scientific">Candidatus Uhrbacteria bacterium CG10_big_fil_rev_8_21_14_0_10_50_16</name>
    <dbReference type="NCBI Taxonomy" id="1975039"/>
    <lineage>
        <taxon>Bacteria</taxon>
        <taxon>Candidatus Uhriibacteriota</taxon>
    </lineage>
</organism>
<dbReference type="AlphaFoldDB" id="A0A2H0RLZ3"/>
<dbReference type="EMBL" id="PCYM01000006">
    <property type="protein sequence ID" value="PIR47518.1"/>
    <property type="molecule type" value="Genomic_DNA"/>
</dbReference>
<proteinExistence type="predicted"/>
<reference evidence="1 2" key="1">
    <citation type="submission" date="2017-09" db="EMBL/GenBank/DDBJ databases">
        <title>Depth-based differentiation of microbial function through sediment-hosted aquifers and enrichment of novel symbionts in the deep terrestrial subsurface.</title>
        <authorList>
            <person name="Probst A.J."/>
            <person name="Ladd B."/>
            <person name="Jarett J.K."/>
            <person name="Geller-Mcgrath D.E."/>
            <person name="Sieber C.M."/>
            <person name="Emerson J.B."/>
            <person name="Anantharaman K."/>
            <person name="Thomas B.C."/>
            <person name="Malmstrom R."/>
            <person name="Stieglmeier M."/>
            <person name="Klingl A."/>
            <person name="Woyke T."/>
            <person name="Ryan C.M."/>
            <person name="Banfield J.F."/>
        </authorList>
    </citation>
    <scope>NUCLEOTIDE SEQUENCE [LARGE SCALE GENOMIC DNA]</scope>
    <source>
        <strain evidence="1">CG10_big_fil_rev_8_21_14_0_10_50_16</strain>
    </source>
</reference>
<gene>
    <name evidence="1" type="ORF">COV06_03645</name>
</gene>
<accession>A0A2H0RLZ3</accession>
<evidence type="ECO:0000313" key="2">
    <source>
        <dbReference type="Proteomes" id="UP000230084"/>
    </source>
</evidence>
<sequence length="88" mass="10362">MVFRACHKDRYRRKRQPFGGVMARLESPYWDERLGVCEKHYLPSVPCPACLADRDEDVVVVLDELERGGWVLYDELAIPKGFENHNRR</sequence>
<protein>
    <submittedName>
        <fullName evidence="1">Uncharacterized protein</fullName>
    </submittedName>
</protein>
<comment type="caution">
    <text evidence="1">The sequence shown here is derived from an EMBL/GenBank/DDBJ whole genome shotgun (WGS) entry which is preliminary data.</text>
</comment>
<dbReference type="Proteomes" id="UP000230084">
    <property type="component" value="Unassembled WGS sequence"/>
</dbReference>
<name>A0A2H0RLZ3_9BACT</name>